<feature type="transmembrane region" description="Helical" evidence="7">
    <location>
        <begin position="46"/>
        <end position="68"/>
    </location>
</feature>
<keyword evidence="3" id="KW-1003">Cell membrane</keyword>
<organism evidence="9 10">
    <name type="scientific">Methylobacterium mesophilicum SR1.6/6</name>
    <dbReference type="NCBI Taxonomy" id="908290"/>
    <lineage>
        <taxon>Bacteria</taxon>
        <taxon>Pseudomonadati</taxon>
        <taxon>Pseudomonadota</taxon>
        <taxon>Alphaproteobacteria</taxon>
        <taxon>Hyphomicrobiales</taxon>
        <taxon>Methylobacteriaceae</taxon>
        <taxon>Methylobacterium</taxon>
    </lineage>
</organism>
<feature type="transmembrane region" description="Helical" evidence="7">
    <location>
        <begin position="299"/>
        <end position="320"/>
    </location>
</feature>
<evidence type="ECO:0000256" key="1">
    <source>
        <dbReference type="ARBA" id="ARBA00004651"/>
    </source>
</evidence>
<dbReference type="GO" id="GO:0055085">
    <property type="term" value="P:transmembrane transport"/>
    <property type="evidence" value="ECO:0007669"/>
    <property type="project" value="InterPro"/>
</dbReference>
<evidence type="ECO:0000313" key="9">
    <source>
        <dbReference type="EMBL" id="QGY02423.1"/>
    </source>
</evidence>
<dbReference type="GO" id="GO:0005886">
    <property type="term" value="C:plasma membrane"/>
    <property type="evidence" value="ECO:0007669"/>
    <property type="project" value="UniProtKB-SubCell"/>
</dbReference>
<dbReference type="OrthoDB" id="9782326at2"/>
<dbReference type="KEGG" id="mmes:MMSR116_11465"/>
<evidence type="ECO:0000256" key="7">
    <source>
        <dbReference type="RuleBase" id="RU363032"/>
    </source>
</evidence>
<dbReference type="SUPFAM" id="SSF161098">
    <property type="entry name" value="MetI-like"/>
    <property type="match status" value="1"/>
</dbReference>
<keyword evidence="6 7" id="KW-0472">Membrane</keyword>
<protein>
    <submittedName>
        <fullName evidence="9">Sugar ABC transporter permease</fullName>
    </submittedName>
</protein>
<dbReference type="Gene3D" id="1.10.3720.10">
    <property type="entry name" value="MetI-like"/>
    <property type="match status" value="1"/>
</dbReference>
<dbReference type="CDD" id="cd06261">
    <property type="entry name" value="TM_PBP2"/>
    <property type="match status" value="1"/>
</dbReference>
<reference evidence="9 10" key="1">
    <citation type="journal article" date="2012" name="Genet. Mol. Biol.">
        <title>Analysis of 16S rRNA and mxaF genes revealing insights into Methylobacterium niche-specific plant association.</title>
        <authorList>
            <person name="Dourado M.N."/>
            <person name="Andreote F.D."/>
            <person name="Dini-Andreote F."/>
            <person name="Conti R."/>
            <person name="Araujo J.M."/>
            <person name="Araujo W.L."/>
        </authorList>
    </citation>
    <scope>NUCLEOTIDE SEQUENCE [LARGE SCALE GENOMIC DNA]</scope>
    <source>
        <strain evidence="9 10">SR1.6/6</strain>
    </source>
</reference>
<evidence type="ECO:0000256" key="6">
    <source>
        <dbReference type="ARBA" id="ARBA00023136"/>
    </source>
</evidence>
<evidence type="ECO:0000259" key="8">
    <source>
        <dbReference type="PROSITE" id="PS50928"/>
    </source>
</evidence>
<evidence type="ECO:0000256" key="3">
    <source>
        <dbReference type="ARBA" id="ARBA00022475"/>
    </source>
</evidence>
<sequence>MRPAARGADAVAGSVAGTSALAAKTGLPESVPASGRVSDPRRASWPVLLVFLAPALVVYLGLTAYPAFRTIYDSLFTIEEAERTYVGLANYRDLLSDETFWIAVRNTFVWAFVAPILDVATGLLLALALYAGVPFARFLRVAWFTPVLLSYVVVAILWMWIYNYDWGVVNEGLRAVGLGALARSWLGDPNTALASLIVTHAWKWAGFNMVVCLAAIHALPSEVLEAAELDNCGWAAKLRHVIVPMLRPTLLNLYVLAFIGKMKVFDLVWIMTGGGPLWATETVSTYVYKRAFNWNTFDLGYPSAIATVWFGVVCAAVIVLNRIFKSRERLEY</sequence>
<proteinExistence type="inferred from homology"/>
<dbReference type="InterPro" id="IPR051393">
    <property type="entry name" value="ABC_transporter_permease"/>
</dbReference>
<name>A0A6B9FIQ2_9HYPH</name>
<dbReference type="Proteomes" id="UP000012488">
    <property type="component" value="Chromosome"/>
</dbReference>
<evidence type="ECO:0000256" key="4">
    <source>
        <dbReference type="ARBA" id="ARBA00022692"/>
    </source>
</evidence>
<dbReference type="PANTHER" id="PTHR30193:SF37">
    <property type="entry name" value="INNER MEMBRANE ABC TRANSPORTER PERMEASE PROTEIN YCJO"/>
    <property type="match status" value="1"/>
</dbReference>
<keyword evidence="2 7" id="KW-0813">Transport</keyword>
<dbReference type="PANTHER" id="PTHR30193">
    <property type="entry name" value="ABC TRANSPORTER PERMEASE PROTEIN"/>
    <property type="match status" value="1"/>
</dbReference>
<feature type="transmembrane region" description="Helical" evidence="7">
    <location>
        <begin position="143"/>
        <end position="164"/>
    </location>
</feature>
<dbReference type="InterPro" id="IPR000515">
    <property type="entry name" value="MetI-like"/>
</dbReference>
<reference evidence="9 10" key="2">
    <citation type="journal article" date="2013" name="Genome Announc.">
        <title>Draft Genome Sequence of Methylobacterium mesophilicum Strain SR1.6/6, Isolated from Citrus sinensis.</title>
        <authorList>
            <person name="Marinho Almeida D."/>
            <person name="Dini-Andreote F."/>
            <person name="Camargo Neves A.A."/>
            <person name="Juca Ramos R.T."/>
            <person name="Andreote F.D."/>
            <person name="Carneiro A.R."/>
            <person name="Oliveira de Souza Lima A."/>
            <person name="Caracciolo Gomes de Sa P.H."/>
            <person name="Ribeiro Barbosa M.S."/>
            <person name="Araujo W.L."/>
            <person name="Silva A."/>
        </authorList>
    </citation>
    <scope>NUCLEOTIDE SEQUENCE [LARGE SCALE GENOMIC DNA]</scope>
    <source>
        <strain evidence="9 10">SR1.6/6</strain>
    </source>
</reference>
<keyword evidence="4 7" id="KW-0812">Transmembrane</keyword>
<evidence type="ECO:0000256" key="2">
    <source>
        <dbReference type="ARBA" id="ARBA00022448"/>
    </source>
</evidence>
<comment type="similarity">
    <text evidence="7">Belongs to the binding-protein-dependent transport system permease family.</text>
</comment>
<evidence type="ECO:0000313" key="10">
    <source>
        <dbReference type="Proteomes" id="UP000012488"/>
    </source>
</evidence>
<dbReference type="AlphaFoldDB" id="A0A6B9FIQ2"/>
<evidence type="ECO:0000256" key="5">
    <source>
        <dbReference type="ARBA" id="ARBA00022989"/>
    </source>
</evidence>
<feature type="domain" description="ABC transmembrane type-1" evidence="8">
    <location>
        <begin position="104"/>
        <end position="320"/>
    </location>
</feature>
<dbReference type="EMBL" id="CP043538">
    <property type="protein sequence ID" value="QGY02423.1"/>
    <property type="molecule type" value="Genomic_DNA"/>
</dbReference>
<gene>
    <name evidence="9" type="ORF">MMSR116_11465</name>
</gene>
<keyword evidence="5 7" id="KW-1133">Transmembrane helix</keyword>
<accession>A0A6B9FIQ2</accession>
<dbReference type="PROSITE" id="PS50928">
    <property type="entry name" value="ABC_TM1"/>
    <property type="match status" value="1"/>
</dbReference>
<feature type="transmembrane region" description="Helical" evidence="7">
    <location>
        <begin position="253"/>
        <end position="279"/>
    </location>
</feature>
<dbReference type="InterPro" id="IPR035906">
    <property type="entry name" value="MetI-like_sf"/>
</dbReference>
<feature type="transmembrane region" description="Helical" evidence="7">
    <location>
        <begin position="108"/>
        <end position="131"/>
    </location>
</feature>
<comment type="subcellular location">
    <subcellularLocation>
        <location evidence="1 7">Cell membrane</location>
        <topology evidence="1 7">Multi-pass membrane protein</topology>
    </subcellularLocation>
</comment>
<dbReference type="Pfam" id="PF00528">
    <property type="entry name" value="BPD_transp_1"/>
    <property type="match status" value="1"/>
</dbReference>